<gene>
    <name evidence="1" type="ORF">ACFFGH_09020</name>
</gene>
<evidence type="ECO:0000313" key="2">
    <source>
        <dbReference type="Proteomes" id="UP001589896"/>
    </source>
</evidence>
<keyword evidence="2" id="KW-1185">Reference proteome</keyword>
<reference evidence="1 2" key="1">
    <citation type="submission" date="2024-09" db="EMBL/GenBank/DDBJ databases">
        <authorList>
            <person name="Sun Q."/>
            <person name="Mori K."/>
        </authorList>
    </citation>
    <scope>NUCLEOTIDE SEQUENCE [LARGE SCALE GENOMIC DNA]</scope>
    <source>
        <strain evidence="1 2">KCTC 23076</strain>
    </source>
</reference>
<dbReference type="EMBL" id="JBHLTG010000001">
    <property type="protein sequence ID" value="MFC0677981.1"/>
    <property type="molecule type" value="Genomic_DNA"/>
</dbReference>
<sequence>MSQGITVEAVRLALGMHELQAKVASRNIAGASLPGARALQLDLGGLQAPLDAAAAGVGDLDRLQAARASLAHMGPGTTDTPVQLDVEVANMVASTMQYQALAEALGRHFSLMRLSISGRV</sequence>
<dbReference type="RefSeq" id="WP_386667184.1">
    <property type="nucleotide sequence ID" value="NZ_JBHLTG010000001.1"/>
</dbReference>
<name>A0ABV6RLZ6_9GAMM</name>
<dbReference type="Proteomes" id="UP001589896">
    <property type="component" value="Unassembled WGS sequence"/>
</dbReference>
<proteinExistence type="predicted"/>
<evidence type="ECO:0008006" key="3">
    <source>
        <dbReference type="Google" id="ProtNLM"/>
    </source>
</evidence>
<protein>
    <recommendedName>
        <fullName evidence="3">Flagellar basal body rod protein FlgB</fullName>
    </recommendedName>
</protein>
<comment type="caution">
    <text evidence="1">The sequence shown here is derived from an EMBL/GenBank/DDBJ whole genome shotgun (WGS) entry which is preliminary data.</text>
</comment>
<accession>A0ABV6RLZ6</accession>
<evidence type="ECO:0000313" key="1">
    <source>
        <dbReference type="EMBL" id="MFC0677981.1"/>
    </source>
</evidence>
<organism evidence="1 2">
    <name type="scientific">Lysobacter korlensis</name>
    <dbReference type="NCBI Taxonomy" id="553636"/>
    <lineage>
        <taxon>Bacteria</taxon>
        <taxon>Pseudomonadati</taxon>
        <taxon>Pseudomonadota</taxon>
        <taxon>Gammaproteobacteria</taxon>
        <taxon>Lysobacterales</taxon>
        <taxon>Lysobacteraceae</taxon>
        <taxon>Lysobacter</taxon>
    </lineage>
</organism>